<protein>
    <recommendedName>
        <fullName evidence="3">HMA domain-containing protein</fullName>
    </recommendedName>
</protein>
<comment type="subcellular location">
    <subcellularLocation>
        <location evidence="1">Membrane</location>
        <topology evidence="1">Peripheral membrane protein</topology>
    </subcellularLocation>
</comment>
<feature type="compositionally biased region" description="Basic residues" evidence="2">
    <location>
        <begin position="1"/>
        <end position="10"/>
    </location>
</feature>
<evidence type="ECO:0000313" key="5">
    <source>
        <dbReference type="Proteomes" id="UP000030748"/>
    </source>
</evidence>
<feature type="region of interest" description="Disordered" evidence="2">
    <location>
        <begin position="1"/>
        <end position="25"/>
    </location>
</feature>
<dbReference type="KEGG" id="egt:105949053"/>
<feature type="region of interest" description="Disordered" evidence="2">
    <location>
        <begin position="79"/>
        <end position="146"/>
    </location>
</feature>
<evidence type="ECO:0000313" key="4">
    <source>
        <dbReference type="EMBL" id="EYU18793.1"/>
    </source>
</evidence>
<reference evidence="4 5" key="1">
    <citation type="journal article" date="2013" name="Proc. Natl. Acad. Sci. U.S.A.">
        <title>Fine-scale variation in meiotic recombination in Mimulus inferred from population shotgun sequencing.</title>
        <authorList>
            <person name="Hellsten U."/>
            <person name="Wright K.M."/>
            <person name="Jenkins J."/>
            <person name="Shu S."/>
            <person name="Yuan Y."/>
            <person name="Wessler S.R."/>
            <person name="Schmutz J."/>
            <person name="Willis J.H."/>
            <person name="Rokhsar D.S."/>
        </authorList>
    </citation>
    <scope>NUCLEOTIDE SEQUENCE [LARGE SCALE GENOMIC DNA]</scope>
    <source>
        <strain evidence="5">cv. DUN x IM62</strain>
    </source>
</reference>
<evidence type="ECO:0000256" key="2">
    <source>
        <dbReference type="SAM" id="MobiDB-lite"/>
    </source>
</evidence>
<dbReference type="eggNOG" id="KOG1603">
    <property type="taxonomic scope" value="Eukaryota"/>
</dbReference>
<gene>
    <name evidence="4" type="ORF">MIMGU_mgv1a020149mg</name>
</gene>
<name>A0A022PVF5_ERYGU</name>
<dbReference type="InterPro" id="IPR036163">
    <property type="entry name" value="HMA_dom_sf"/>
</dbReference>
<dbReference type="GO" id="GO:0046872">
    <property type="term" value="F:metal ion binding"/>
    <property type="evidence" value="ECO:0007669"/>
    <property type="project" value="InterPro"/>
</dbReference>
<dbReference type="EMBL" id="KI632313">
    <property type="protein sequence ID" value="EYU18793.1"/>
    <property type="molecule type" value="Genomic_DNA"/>
</dbReference>
<keyword evidence="5" id="KW-1185">Reference proteome</keyword>
<dbReference type="PROSITE" id="PS50846">
    <property type="entry name" value="HMA_2"/>
    <property type="match status" value="2"/>
</dbReference>
<dbReference type="PANTHER" id="PTHR46413:SF34">
    <property type="entry name" value="HEAVY METAL-ASSOCIATED ISOPRENYLATED PLANT PROTEIN 3-LIKE"/>
    <property type="match status" value="1"/>
</dbReference>
<dbReference type="OMA" id="MELHCDG"/>
<dbReference type="Proteomes" id="UP000030748">
    <property type="component" value="Unassembled WGS sequence"/>
</dbReference>
<dbReference type="GO" id="GO:0009626">
    <property type="term" value="P:plant-type hypersensitive response"/>
    <property type="evidence" value="ECO:0007669"/>
    <property type="project" value="UniProtKB-KW"/>
</dbReference>
<dbReference type="CDD" id="cd00371">
    <property type="entry name" value="HMA"/>
    <property type="match status" value="2"/>
</dbReference>
<evidence type="ECO:0000256" key="1">
    <source>
        <dbReference type="ARBA" id="ARBA00004170"/>
    </source>
</evidence>
<organism evidence="4 5">
    <name type="scientific">Erythranthe guttata</name>
    <name type="common">Yellow monkey flower</name>
    <name type="synonym">Mimulus guttatus</name>
    <dbReference type="NCBI Taxonomy" id="4155"/>
    <lineage>
        <taxon>Eukaryota</taxon>
        <taxon>Viridiplantae</taxon>
        <taxon>Streptophyta</taxon>
        <taxon>Embryophyta</taxon>
        <taxon>Tracheophyta</taxon>
        <taxon>Spermatophyta</taxon>
        <taxon>Magnoliopsida</taxon>
        <taxon>eudicotyledons</taxon>
        <taxon>Gunneridae</taxon>
        <taxon>Pentapetalae</taxon>
        <taxon>asterids</taxon>
        <taxon>lamiids</taxon>
        <taxon>Lamiales</taxon>
        <taxon>Phrymaceae</taxon>
        <taxon>Erythranthe</taxon>
    </lineage>
</organism>
<dbReference type="STRING" id="4155.A0A022PVF5"/>
<dbReference type="Pfam" id="PF00403">
    <property type="entry name" value="HMA"/>
    <property type="match status" value="2"/>
</dbReference>
<feature type="compositionally biased region" description="Basic and acidic residues" evidence="2">
    <location>
        <begin position="79"/>
        <end position="90"/>
    </location>
</feature>
<feature type="region of interest" description="Disordered" evidence="2">
    <location>
        <begin position="210"/>
        <end position="293"/>
    </location>
</feature>
<feature type="compositionally biased region" description="Gly residues" evidence="2">
    <location>
        <begin position="267"/>
        <end position="293"/>
    </location>
</feature>
<feature type="compositionally biased region" description="Basic and acidic residues" evidence="2">
    <location>
        <begin position="220"/>
        <end position="244"/>
    </location>
</feature>
<dbReference type="PhylomeDB" id="A0A022PVF5"/>
<dbReference type="OrthoDB" id="773760at2759"/>
<feature type="compositionally biased region" description="Basic and acidic residues" evidence="2">
    <location>
        <begin position="97"/>
        <end position="112"/>
    </location>
</feature>
<evidence type="ECO:0000259" key="3">
    <source>
        <dbReference type="PROSITE" id="PS50846"/>
    </source>
</evidence>
<feature type="domain" description="HMA" evidence="3">
    <location>
        <begin position="150"/>
        <end position="216"/>
    </location>
</feature>
<dbReference type="GO" id="GO:0016020">
    <property type="term" value="C:membrane"/>
    <property type="evidence" value="ECO:0007669"/>
    <property type="project" value="UniProtKB-SubCell"/>
</dbReference>
<dbReference type="Gene3D" id="3.30.70.100">
    <property type="match status" value="2"/>
</dbReference>
<dbReference type="PANTHER" id="PTHR46413">
    <property type="entry name" value="HEAVY METAL-ASSOCIATED ISOPRENYLATED PLANT PROTEIN 6"/>
    <property type="match status" value="1"/>
</dbReference>
<accession>A0A022PVF5</accession>
<dbReference type="InterPro" id="IPR044594">
    <property type="entry name" value="HIPP01/3/5/6"/>
</dbReference>
<dbReference type="SUPFAM" id="SSF55008">
    <property type="entry name" value="HMA, heavy metal-associated domain"/>
    <property type="match status" value="2"/>
</dbReference>
<feature type="compositionally biased region" description="Basic and acidic residues" evidence="2">
    <location>
        <begin position="121"/>
        <end position="146"/>
    </location>
</feature>
<sequence length="348" mass="37092">MVEKTNKKKTGGQPPENGGSGGGKNNVNTVVLKADLHCEGCVHKVLKCIRSFDGVDDANIGDGQRITVVGKVDPAKLRERVEEKTHKKIELVSPTQNKKDDNKNEGSNKCKENSGSAADNAKQDKCKEDDKNSKNKNSDEKKSKQKEIPVSTAVLKVHLHCEGCIQKICKLVTKTKGYQDVKVDRQKGMVTVTGAIDMKGLAQVLKKHLKREVEVTPPPQKKEAEKKENTGGDKGKAGGGDKVKSGNNKADSGGGGDKVKSGSSKGESGGGGDKVKSGGGDGGGNGGEMGAGGEKVEGNKIQFQVGYPYPYTYEPGVIDQFHYNMYAFGPYHGPQMFSDENPNACTII</sequence>
<proteinExistence type="predicted"/>
<dbReference type="AlphaFoldDB" id="A0A022PVF5"/>
<feature type="domain" description="HMA" evidence="3">
    <location>
        <begin position="27"/>
        <end position="89"/>
    </location>
</feature>
<dbReference type="InterPro" id="IPR006121">
    <property type="entry name" value="HMA_dom"/>
</dbReference>